<dbReference type="OrthoDB" id="192832at2759"/>
<dbReference type="EMBL" id="RWJN01000023">
    <property type="protein sequence ID" value="TCD70340.1"/>
    <property type="molecule type" value="Genomic_DNA"/>
</dbReference>
<evidence type="ECO:0000313" key="3">
    <source>
        <dbReference type="EMBL" id="TCD70340.1"/>
    </source>
</evidence>
<dbReference type="AlphaFoldDB" id="A0A4R0RNG6"/>
<protein>
    <recommendedName>
        <fullName evidence="2">GH16 domain-containing protein</fullName>
    </recommendedName>
</protein>
<proteinExistence type="predicted"/>
<accession>A0A4R0RNG6</accession>
<dbReference type="PANTHER" id="PTHR10963">
    <property type="entry name" value="GLYCOSYL HYDROLASE-RELATED"/>
    <property type="match status" value="1"/>
</dbReference>
<dbReference type="InterPro" id="IPR050546">
    <property type="entry name" value="Glycosyl_Hydrlase_16"/>
</dbReference>
<dbReference type="Pfam" id="PF26113">
    <property type="entry name" value="GH16_XgeA"/>
    <property type="match status" value="1"/>
</dbReference>
<evidence type="ECO:0000256" key="1">
    <source>
        <dbReference type="SAM" id="MobiDB-lite"/>
    </source>
</evidence>
<dbReference type="InterPro" id="IPR000757">
    <property type="entry name" value="Beta-glucanase-like"/>
</dbReference>
<evidence type="ECO:0000313" key="4">
    <source>
        <dbReference type="Proteomes" id="UP000292702"/>
    </source>
</evidence>
<gene>
    <name evidence="3" type="ORF">EIP91_003969</name>
</gene>
<evidence type="ECO:0000259" key="2">
    <source>
        <dbReference type="PROSITE" id="PS51762"/>
    </source>
</evidence>
<keyword evidence="4" id="KW-1185">Reference proteome</keyword>
<dbReference type="PANTHER" id="PTHR10963:SF24">
    <property type="entry name" value="GLYCOSIDASE C21B10.07-RELATED"/>
    <property type="match status" value="1"/>
</dbReference>
<dbReference type="CDD" id="cd02181">
    <property type="entry name" value="GH16_fungal_Lam16A_glucanase"/>
    <property type="match status" value="1"/>
</dbReference>
<dbReference type="GO" id="GO:0004553">
    <property type="term" value="F:hydrolase activity, hydrolyzing O-glycosyl compounds"/>
    <property type="evidence" value="ECO:0007669"/>
    <property type="project" value="InterPro"/>
</dbReference>
<dbReference type="GO" id="GO:0009251">
    <property type="term" value="P:glucan catabolic process"/>
    <property type="evidence" value="ECO:0007669"/>
    <property type="project" value="TreeGrafter"/>
</dbReference>
<dbReference type="PROSITE" id="PS51762">
    <property type="entry name" value="GH16_2"/>
    <property type="match status" value="1"/>
</dbReference>
<feature type="region of interest" description="Disordered" evidence="1">
    <location>
        <begin position="197"/>
        <end position="216"/>
    </location>
</feature>
<reference evidence="3 4" key="1">
    <citation type="submission" date="2018-11" db="EMBL/GenBank/DDBJ databases">
        <title>Genome assembly of Steccherinum ochraceum LE-BIN_3174, the white-rot fungus of the Steccherinaceae family (The Residual Polyporoid clade, Polyporales, Basidiomycota).</title>
        <authorList>
            <person name="Fedorova T.V."/>
            <person name="Glazunova O.A."/>
            <person name="Landesman E.O."/>
            <person name="Moiseenko K.V."/>
            <person name="Psurtseva N.V."/>
            <person name="Savinova O.S."/>
            <person name="Shakhova N.V."/>
            <person name="Tyazhelova T.V."/>
            <person name="Vasina D.V."/>
        </authorList>
    </citation>
    <scope>NUCLEOTIDE SEQUENCE [LARGE SCALE GENOMIC DNA]</scope>
    <source>
        <strain evidence="3 4">LE-BIN_3174</strain>
    </source>
</reference>
<name>A0A4R0RNG6_9APHY</name>
<organism evidence="3 4">
    <name type="scientific">Steccherinum ochraceum</name>
    <dbReference type="NCBI Taxonomy" id="92696"/>
    <lineage>
        <taxon>Eukaryota</taxon>
        <taxon>Fungi</taxon>
        <taxon>Dikarya</taxon>
        <taxon>Basidiomycota</taxon>
        <taxon>Agaricomycotina</taxon>
        <taxon>Agaricomycetes</taxon>
        <taxon>Polyporales</taxon>
        <taxon>Steccherinaceae</taxon>
        <taxon>Steccherinum</taxon>
    </lineage>
</organism>
<dbReference type="Proteomes" id="UP000292702">
    <property type="component" value="Unassembled WGS sequence"/>
</dbReference>
<comment type="caution">
    <text evidence="3">The sequence shown here is derived from an EMBL/GenBank/DDBJ whole genome shotgun (WGS) entry which is preliminary data.</text>
</comment>
<dbReference type="Gene3D" id="2.60.120.200">
    <property type="match status" value="1"/>
</dbReference>
<feature type="domain" description="GH16" evidence="2">
    <location>
        <begin position="12"/>
        <end position="338"/>
    </location>
</feature>
<dbReference type="STRING" id="92696.A0A4R0RNG6"/>
<dbReference type="InterPro" id="IPR013320">
    <property type="entry name" value="ConA-like_dom_sf"/>
</dbReference>
<dbReference type="SUPFAM" id="SSF49899">
    <property type="entry name" value="Concanavalin A-like lectins/glucanases"/>
    <property type="match status" value="1"/>
</dbReference>
<sequence length="369" mass="40938">MASPNPNQATLLSAADTPLPSIKMLALATLAFSSFFVSLIVRPLLHASPYVPFHDPYYHAAHFTIKDSYMGHNFFDGWKWETLNDPTHGRVNYVDQYTAKQSNLSYATDSKFVMRADAFDKVDPNARGRDSVRITSYNAYDESVIVLDLQHMPEGCSTWPAFWSLSQKGPWPNGGEIDFIEGVNLASRNLASLHTTPQCTMPDGRQQSGQPTSTNCDSNLNYNQGCGVSFAKPASYGSPFNALGGGYYAIVRTSDAVRIWFWSRNEATIPADVSNPSQDLLSGQDHIYPDDSWGTPEAVFPLGEDGMCDYEKHFDPHALVFDLTFCGDWAGTVYSNDCGDNCEAFVNNNPSAFENAYWEINSLRIYTPS</sequence>